<comment type="catalytic activity">
    <reaction evidence="1">
        <text>Hydrolyzes the link between N-acetylmuramoyl residues and L-amino acid residues in certain cell-wall glycopeptides.</text>
        <dbReference type="EC" id="3.5.1.28"/>
    </reaction>
</comment>
<keyword evidence="3" id="KW-0378">Hydrolase</keyword>
<dbReference type="GO" id="GO:0008745">
    <property type="term" value="F:N-acetylmuramoyl-L-alanine amidase activity"/>
    <property type="evidence" value="ECO:0007669"/>
    <property type="project" value="UniProtKB-EC"/>
</dbReference>
<evidence type="ECO:0000256" key="3">
    <source>
        <dbReference type="ARBA" id="ARBA00022801"/>
    </source>
</evidence>
<reference evidence="5 6" key="1">
    <citation type="submission" date="2018-11" db="EMBL/GenBank/DDBJ databases">
        <title>Aureibaculum marinum gen. nov., sp. nov., a member of the family Flavobacteriaceae isolated from the Bohai Sea.</title>
        <authorList>
            <person name="Ji X."/>
        </authorList>
    </citation>
    <scope>NUCLEOTIDE SEQUENCE [LARGE SCALE GENOMIC DNA]</scope>
    <source>
        <strain evidence="5 6">BH-SD17</strain>
    </source>
</reference>
<proteinExistence type="predicted"/>
<comment type="caution">
    <text evidence="5">The sequence shown here is derived from an EMBL/GenBank/DDBJ whole genome shotgun (WGS) entry which is preliminary data.</text>
</comment>
<dbReference type="EC" id="3.5.1.28" evidence="2"/>
<dbReference type="InterPro" id="IPR050695">
    <property type="entry name" value="N-acetylmuramoyl_amidase_3"/>
</dbReference>
<evidence type="ECO:0000313" key="5">
    <source>
        <dbReference type="EMBL" id="RPD98648.1"/>
    </source>
</evidence>
<evidence type="ECO:0000313" key="6">
    <source>
        <dbReference type="Proteomes" id="UP000270856"/>
    </source>
</evidence>
<evidence type="ECO:0000259" key="4">
    <source>
        <dbReference type="SMART" id="SM00646"/>
    </source>
</evidence>
<gene>
    <name evidence="5" type="ORF">EGM88_05505</name>
</gene>
<dbReference type="SMART" id="SM00646">
    <property type="entry name" value="Ami_3"/>
    <property type="match status" value="1"/>
</dbReference>
<dbReference type="GO" id="GO:0009253">
    <property type="term" value="P:peptidoglycan catabolic process"/>
    <property type="evidence" value="ECO:0007669"/>
    <property type="project" value="InterPro"/>
</dbReference>
<dbReference type="Pfam" id="PF01520">
    <property type="entry name" value="Amidase_3"/>
    <property type="match status" value="1"/>
</dbReference>
<dbReference type="EMBL" id="RPFJ01000006">
    <property type="protein sequence ID" value="RPD98648.1"/>
    <property type="molecule type" value="Genomic_DNA"/>
</dbReference>
<dbReference type="OrthoDB" id="9806267at2"/>
<dbReference type="Gene3D" id="3.40.630.40">
    <property type="entry name" value="Zn-dependent exopeptidases"/>
    <property type="match status" value="1"/>
</dbReference>
<dbReference type="Proteomes" id="UP000270856">
    <property type="component" value="Unassembled WGS sequence"/>
</dbReference>
<dbReference type="FunFam" id="3.40.630.40:FF:000005">
    <property type="entry name" value="N-acetylmuramoyl-L-alanine amidase (AmiA)"/>
    <property type="match status" value="1"/>
</dbReference>
<dbReference type="AlphaFoldDB" id="A0A3N4NWL1"/>
<keyword evidence="6" id="KW-1185">Reference proteome</keyword>
<dbReference type="PANTHER" id="PTHR30404:SF0">
    <property type="entry name" value="N-ACETYLMURAMOYL-L-ALANINE AMIDASE AMIC"/>
    <property type="match status" value="1"/>
</dbReference>
<dbReference type="RefSeq" id="WP_123896965.1">
    <property type="nucleotide sequence ID" value="NZ_RPFJ01000006.1"/>
</dbReference>
<dbReference type="SUPFAM" id="SSF53187">
    <property type="entry name" value="Zn-dependent exopeptidases"/>
    <property type="match status" value="1"/>
</dbReference>
<name>A0A3N4NWL1_9FLAO</name>
<dbReference type="CDD" id="cd02696">
    <property type="entry name" value="MurNAc-LAA"/>
    <property type="match status" value="1"/>
</dbReference>
<feature type="domain" description="MurNAc-LAA" evidence="4">
    <location>
        <begin position="96"/>
        <end position="253"/>
    </location>
</feature>
<accession>A0A3N4NWL1</accession>
<dbReference type="GO" id="GO:0030288">
    <property type="term" value="C:outer membrane-bounded periplasmic space"/>
    <property type="evidence" value="ECO:0007669"/>
    <property type="project" value="TreeGrafter"/>
</dbReference>
<sequence>MNNSFSRLTNKKFIFLLFVLIIGLQTSTIYAQQKFKVVIDAGHGGTDPGNTGNGYSEKDIVLKIALEVGKLLKADNSIEVIYTRDDDTFVELHERGSIAQKSKADLFVSIHCDAFHKSSVHGAGTFVLGLHENDRNFEIAKKENSVILLEDNYKANYDGFDPNSPEAVIGLTLMQEEYLDQSLALASLIQKNMVGLGRKDRMVKQAGFLVLRNTFMPSVLIETGFLTNKLEGAYLNSKKGQQEVAKSIYKAIKSYKKQIDANTVVDVPPVKKEPKEDNKSKTRIIKGVDFKVQIASSTKRISTEHYNFKGLKGVERVRVGAHHKYYYGFTSDYNKALAYRAEAKSKGYKGAFIVAFKNKKKISVKEALASK</sequence>
<dbReference type="InterPro" id="IPR002508">
    <property type="entry name" value="MurNAc-LAA_cat"/>
</dbReference>
<evidence type="ECO:0000256" key="2">
    <source>
        <dbReference type="ARBA" id="ARBA00011901"/>
    </source>
</evidence>
<dbReference type="PANTHER" id="PTHR30404">
    <property type="entry name" value="N-ACETYLMURAMOYL-L-ALANINE AMIDASE"/>
    <property type="match status" value="1"/>
</dbReference>
<protein>
    <recommendedName>
        <fullName evidence="2">N-acetylmuramoyl-L-alanine amidase</fullName>
        <ecNumber evidence="2">3.5.1.28</ecNumber>
    </recommendedName>
</protein>
<evidence type="ECO:0000256" key="1">
    <source>
        <dbReference type="ARBA" id="ARBA00001561"/>
    </source>
</evidence>
<organism evidence="5 6">
    <name type="scientific">Aureibaculum marinum</name>
    <dbReference type="NCBI Taxonomy" id="2487930"/>
    <lineage>
        <taxon>Bacteria</taxon>
        <taxon>Pseudomonadati</taxon>
        <taxon>Bacteroidota</taxon>
        <taxon>Flavobacteriia</taxon>
        <taxon>Flavobacteriales</taxon>
        <taxon>Flavobacteriaceae</taxon>
        <taxon>Aureibaculum</taxon>
    </lineage>
</organism>